<proteinExistence type="predicted"/>
<evidence type="ECO:0000256" key="2">
    <source>
        <dbReference type="SAM" id="MobiDB-lite"/>
    </source>
</evidence>
<dbReference type="InterPro" id="IPR016135">
    <property type="entry name" value="UBQ-conjugating_enzyme/RWD"/>
</dbReference>
<dbReference type="EMBL" id="KV722394">
    <property type="protein sequence ID" value="OCH90970.1"/>
    <property type="molecule type" value="Genomic_DNA"/>
</dbReference>
<gene>
    <name evidence="4" type="ORF">OBBRIDRAFT_812428</name>
</gene>
<keyword evidence="1" id="KW-0833">Ubl conjugation pathway</keyword>
<dbReference type="Pfam" id="PF00179">
    <property type="entry name" value="UQ_con"/>
    <property type="match status" value="1"/>
</dbReference>
<sequence>MFSLISSSPTIDLSAPTKSRAPPSRTVSASSATGPNTAETIAPALTRTAVSLEYASLRHAGHCPLGMYITPSVNDLLVWDAVFFVHQGYYTDSILRFRLTFPPNYPERPPVVQFLTDVFHPLISQQDGTFNLAPHFKPWKPKEHHVFDVLHWVKAAFKKQALDSVKEADCLNKEAYRYHDSTSSFAALATQSSMLSQSASALFDKDHPSMAGKSSHGITFRELKPEQLSALRTKFGLREWEDSS</sequence>
<reference evidence="4 5" key="1">
    <citation type="submission" date="2016-07" db="EMBL/GenBank/DDBJ databases">
        <title>Draft genome of the white-rot fungus Obba rivulosa 3A-2.</title>
        <authorList>
            <consortium name="DOE Joint Genome Institute"/>
            <person name="Miettinen O."/>
            <person name="Riley R."/>
            <person name="Acob R."/>
            <person name="Barry K."/>
            <person name="Cullen D."/>
            <person name="De Vries R."/>
            <person name="Hainaut M."/>
            <person name="Hatakka A."/>
            <person name="Henrissat B."/>
            <person name="Hilden K."/>
            <person name="Kuo R."/>
            <person name="Labutti K."/>
            <person name="Lipzen A."/>
            <person name="Makela M.R."/>
            <person name="Sandor L."/>
            <person name="Spatafora J.W."/>
            <person name="Grigoriev I.V."/>
            <person name="Hibbett D.S."/>
        </authorList>
    </citation>
    <scope>NUCLEOTIDE SEQUENCE [LARGE SCALE GENOMIC DNA]</scope>
    <source>
        <strain evidence="4 5">3A-2</strain>
    </source>
</reference>
<feature type="compositionally biased region" description="Polar residues" evidence="2">
    <location>
        <begin position="1"/>
        <end position="11"/>
    </location>
</feature>
<organism evidence="4 5">
    <name type="scientific">Obba rivulosa</name>
    <dbReference type="NCBI Taxonomy" id="1052685"/>
    <lineage>
        <taxon>Eukaryota</taxon>
        <taxon>Fungi</taxon>
        <taxon>Dikarya</taxon>
        <taxon>Basidiomycota</taxon>
        <taxon>Agaricomycotina</taxon>
        <taxon>Agaricomycetes</taxon>
        <taxon>Polyporales</taxon>
        <taxon>Gelatoporiaceae</taxon>
        <taxon>Obba</taxon>
    </lineage>
</organism>
<evidence type="ECO:0000313" key="5">
    <source>
        <dbReference type="Proteomes" id="UP000250043"/>
    </source>
</evidence>
<feature type="domain" description="UBC core" evidence="3">
    <location>
        <begin position="45"/>
        <end position="198"/>
    </location>
</feature>
<evidence type="ECO:0000313" key="4">
    <source>
        <dbReference type="EMBL" id="OCH90970.1"/>
    </source>
</evidence>
<accession>A0A8E2DK08</accession>
<dbReference type="SUPFAM" id="SSF54495">
    <property type="entry name" value="UBC-like"/>
    <property type="match status" value="1"/>
</dbReference>
<dbReference type="AlphaFoldDB" id="A0A8E2DK08"/>
<dbReference type="OrthoDB" id="5596422at2759"/>
<feature type="compositionally biased region" description="Polar residues" evidence="2">
    <location>
        <begin position="25"/>
        <end position="37"/>
    </location>
</feature>
<dbReference type="Proteomes" id="UP000250043">
    <property type="component" value="Unassembled WGS sequence"/>
</dbReference>
<dbReference type="InterPro" id="IPR000608">
    <property type="entry name" value="UBC"/>
</dbReference>
<dbReference type="PROSITE" id="PS50127">
    <property type="entry name" value="UBC_2"/>
    <property type="match status" value="1"/>
</dbReference>
<evidence type="ECO:0000256" key="1">
    <source>
        <dbReference type="ARBA" id="ARBA00022786"/>
    </source>
</evidence>
<dbReference type="CDD" id="cd23814">
    <property type="entry name" value="UEV_AKTIP"/>
    <property type="match status" value="1"/>
</dbReference>
<dbReference type="SMART" id="SM00212">
    <property type="entry name" value="UBCc"/>
    <property type="match status" value="1"/>
</dbReference>
<dbReference type="Gene3D" id="3.10.110.10">
    <property type="entry name" value="Ubiquitin Conjugating Enzyme"/>
    <property type="match status" value="1"/>
</dbReference>
<keyword evidence="5" id="KW-1185">Reference proteome</keyword>
<feature type="region of interest" description="Disordered" evidence="2">
    <location>
        <begin position="1"/>
        <end position="37"/>
    </location>
</feature>
<dbReference type="InterPro" id="IPR050113">
    <property type="entry name" value="Ub_conjugating_enzyme"/>
</dbReference>
<name>A0A8E2DK08_9APHY</name>
<protein>
    <submittedName>
        <fullName evidence="4">UBC-like protein</fullName>
    </submittedName>
</protein>
<dbReference type="PANTHER" id="PTHR24067">
    <property type="entry name" value="UBIQUITIN-CONJUGATING ENZYME E2"/>
    <property type="match status" value="1"/>
</dbReference>
<evidence type="ECO:0000259" key="3">
    <source>
        <dbReference type="PROSITE" id="PS50127"/>
    </source>
</evidence>